<evidence type="ECO:0000256" key="4">
    <source>
        <dbReference type="ARBA" id="ARBA00022679"/>
    </source>
</evidence>
<keyword evidence="2 7" id="KW-0032">Aminotransferase</keyword>
<evidence type="ECO:0000256" key="5">
    <source>
        <dbReference type="ARBA" id="ARBA00022898"/>
    </source>
</evidence>
<name>A0ABY6Q319_9GAMM</name>
<dbReference type="RefSeq" id="WP_279242122.1">
    <property type="nucleotide sequence ID" value="NZ_CP036501.1"/>
</dbReference>
<dbReference type="Pfam" id="PF00202">
    <property type="entry name" value="Aminotran_3"/>
    <property type="match status" value="1"/>
</dbReference>
<evidence type="ECO:0000256" key="2">
    <source>
        <dbReference type="ARBA" id="ARBA00022576"/>
    </source>
</evidence>
<evidence type="ECO:0000313" key="7">
    <source>
        <dbReference type="EMBL" id="UZP73344.1"/>
    </source>
</evidence>
<dbReference type="SUPFAM" id="SSF53383">
    <property type="entry name" value="PLP-dependent transferases"/>
    <property type="match status" value="1"/>
</dbReference>
<sequence>MSAIMSTYGRLPVAFASGSGAELYDQNGHAFLDALSGIAVTNLGHCHPNVTRAIKEQAETLLHTSNLYGISQQERLATELTQLTGMKKVFFCNSGAEANETAIKVARRHGANQGIKDPKIVVIEGAFHGRTMGALSATGSAAIQEAFKPLLPGFIRIGRNDIEALENIAKNHRDVVAVHLEPIQGESGIWPLNTDFLKRARTLCDEHNWLLSFDEVQSGNGRCGALYVFQRLGVTPDVLATAKGLGNGLPIGACMTNERASELLIAGDHGTTYGGNPICCAAASAVINTLSAEQLWDQADIIRDAILNGLYGELHDETLVKDVRGCGLMIGIEPRTPTADIVRMALDRRILLNVAGGNTIRLLPPLVMNADQAKRVGENVADILNTLGNNPQSNS</sequence>
<evidence type="ECO:0000256" key="3">
    <source>
        <dbReference type="ARBA" id="ARBA00022605"/>
    </source>
</evidence>
<evidence type="ECO:0000313" key="8">
    <source>
        <dbReference type="Proteomes" id="UP001317963"/>
    </source>
</evidence>
<dbReference type="NCBIfam" id="NF002325">
    <property type="entry name" value="PRK01278.1"/>
    <property type="match status" value="1"/>
</dbReference>
<dbReference type="InterPro" id="IPR005814">
    <property type="entry name" value="Aminotrans_3"/>
</dbReference>
<dbReference type="InterPro" id="IPR015421">
    <property type="entry name" value="PyrdxlP-dep_Trfase_major"/>
</dbReference>
<dbReference type="InterPro" id="IPR004636">
    <property type="entry name" value="AcOrn/SuccOrn_fam"/>
</dbReference>
<evidence type="ECO:0000256" key="1">
    <source>
        <dbReference type="ARBA" id="ARBA00001933"/>
    </source>
</evidence>
<dbReference type="InterPro" id="IPR050103">
    <property type="entry name" value="Class-III_PLP-dep_AT"/>
</dbReference>
<evidence type="ECO:0000256" key="6">
    <source>
        <dbReference type="RuleBase" id="RU003560"/>
    </source>
</evidence>
<keyword evidence="3" id="KW-0028">Amino-acid biosynthesis</keyword>
<dbReference type="PANTHER" id="PTHR11986:SF79">
    <property type="entry name" value="ACETYLORNITHINE AMINOTRANSFERASE, MITOCHONDRIAL"/>
    <property type="match status" value="1"/>
</dbReference>
<dbReference type="GO" id="GO:0008483">
    <property type="term" value="F:transaminase activity"/>
    <property type="evidence" value="ECO:0007669"/>
    <property type="project" value="UniProtKB-KW"/>
</dbReference>
<gene>
    <name evidence="7" type="ORF">E0F26_00710</name>
</gene>
<dbReference type="InterPro" id="IPR015422">
    <property type="entry name" value="PyrdxlP-dep_Trfase_small"/>
</dbReference>
<dbReference type="EMBL" id="CP036501">
    <property type="protein sequence ID" value="UZP73344.1"/>
    <property type="molecule type" value="Genomic_DNA"/>
</dbReference>
<dbReference type="InterPro" id="IPR015424">
    <property type="entry name" value="PyrdxlP-dep_Trfase"/>
</dbReference>
<reference evidence="7 8" key="1">
    <citation type="submission" date="2019-02" db="EMBL/GenBank/DDBJ databases">
        <title>Halieaceae_genomes.</title>
        <authorList>
            <person name="Li S.-H."/>
        </authorList>
    </citation>
    <scope>NUCLEOTIDE SEQUENCE [LARGE SCALE GENOMIC DNA]</scope>
    <source>
        <strain evidence="7 8">JH123</strain>
    </source>
</reference>
<keyword evidence="4" id="KW-0808">Transferase</keyword>
<accession>A0ABY6Q319</accession>
<dbReference type="Gene3D" id="3.40.640.10">
    <property type="entry name" value="Type I PLP-dependent aspartate aminotransferase-like (Major domain)"/>
    <property type="match status" value="1"/>
</dbReference>
<dbReference type="Proteomes" id="UP001317963">
    <property type="component" value="Chromosome"/>
</dbReference>
<dbReference type="NCBIfam" id="TIGR00707">
    <property type="entry name" value="argD"/>
    <property type="match status" value="1"/>
</dbReference>
<protein>
    <submittedName>
        <fullName evidence="7">Aspartate aminotransferase family protein</fullName>
    </submittedName>
</protein>
<proteinExistence type="inferred from homology"/>
<keyword evidence="8" id="KW-1185">Reference proteome</keyword>
<dbReference type="PIRSF" id="PIRSF000521">
    <property type="entry name" value="Transaminase_4ab_Lys_Orn"/>
    <property type="match status" value="1"/>
</dbReference>
<organism evidence="7 8">
    <name type="scientific">Candidatus Paraluminiphilus aquimaris</name>
    <dbReference type="NCBI Taxonomy" id="2518994"/>
    <lineage>
        <taxon>Bacteria</taxon>
        <taxon>Pseudomonadati</taxon>
        <taxon>Pseudomonadota</taxon>
        <taxon>Gammaproteobacteria</taxon>
        <taxon>Cellvibrionales</taxon>
        <taxon>Halieaceae</taxon>
        <taxon>Candidatus Paraluminiphilus</taxon>
    </lineage>
</organism>
<comment type="cofactor">
    <cofactor evidence="1">
        <name>pyridoxal 5'-phosphate</name>
        <dbReference type="ChEBI" id="CHEBI:597326"/>
    </cofactor>
</comment>
<dbReference type="CDD" id="cd00610">
    <property type="entry name" value="OAT_like"/>
    <property type="match status" value="1"/>
</dbReference>
<comment type="similarity">
    <text evidence="6">Belongs to the class-III pyridoxal-phosphate-dependent aminotransferase family.</text>
</comment>
<keyword evidence="5 6" id="KW-0663">Pyridoxal phosphate</keyword>
<dbReference type="PANTHER" id="PTHR11986">
    <property type="entry name" value="AMINOTRANSFERASE CLASS III"/>
    <property type="match status" value="1"/>
</dbReference>
<dbReference type="Gene3D" id="3.90.1150.10">
    <property type="entry name" value="Aspartate Aminotransferase, domain 1"/>
    <property type="match status" value="1"/>
</dbReference>